<name>A0A0A9EDQ8_ARUDO</name>
<keyword evidence="2" id="KW-0687">Ribonucleoprotein</keyword>
<dbReference type="GO" id="GO:0005840">
    <property type="term" value="C:ribosome"/>
    <property type="evidence" value="ECO:0007669"/>
    <property type="project" value="UniProtKB-KW"/>
</dbReference>
<keyword evidence="1" id="KW-1133">Transmembrane helix</keyword>
<dbReference type="EMBL" id="GBRH01203748">
    <property type="protein sequence ID" value="JAD94147.1"/>
    <property type="molecule type" value="Transcribed_RNA"/>
</dbReference>
<accession>A0A0A9EDQ8</accession>
<evidence type="ECO:0000256" key="1">
    <source>
        <dbReference type="SAM" id="Phobius"/>
    </source>
</evidence>
<proteinExistence type="predicted"/>
<evidence type="ECO:0000313" key="2">
    <source>
        <dbReference type="EMBL" id="JAD94147.1"/>
    </source>
</evidence>
<reference evidence="2" key="1">
    <citation type="submission" date="2014-09" db="EMBL/GenBank/DDBJ databases">
        <authorList>
            <person name="Magalhaes I.L.F."/>
            <person name="Oliveira U."/>
            <person name="Santos F.R."/>
            <person name="Vidigal T.H.D.A."/>
            <person name="Brescovit A.D."/>
            <person name="Santos A.J."/>
        </authorList>
    </citation>
    <scope>NUCLEOTIDE SEQUENCE</scope>
    <source>
        <tissue evidence="2">Shoot tissue taken approximately 20 cm above the soil surface</tissue>
    </source>
</reference>
<keyword evidence="1" id="KW-0812">Transmembrane</keyword>
<feature type="transmembrane region" description="Helical" evidence="1">
    <location>
        <begin position="21"/>
        <end position="49"/>
    </location>
</feature>
<protein>
    <submittedName>
        <fullName evidence="2">60S ribosomal protein L33-B</fullName>
    </submittedName>
</protein>
<reference evidence="2" key="2">
    <citation type="journal article" date="2015" name="Data Brief">
        <title>Shoot transcriptome of the giant reed, Arundo donax.</title>
        <authorList>
            <person name="Barrero R.A."/>
            <person name="Guerrero F.D."/>
            <person name="Moolhuijzen P."/>
            <person name="Goolsby J.A."/>
            <person name="Tidwell J."/>
            <person name="Bellgard S.E."/>
            <person name="Bellgard M.I."/>
        </authorList>
    </citation>
    <scope>NUCLEOTIDE SEQUENCE</scope>
    <source>
        <tissue evidence="2">Shoot tissue taken approximately 20 cm above the soil surface</tissue>
    </source>
</reference>
<keyword evidence="2" id="KW-0689">Ribosomal protein</keyword>
<dbReference type="AlphaFoldDB" id="A0A0A9EDQ8"/>
<organism evidence="2">
    <name type="scientific">Arundo donax</name>
    <name type="common">Giant reed</name>
    <name type="synonym">Donax arundinaceus</name>
    <dbReference type="NCBI Taxonomy" id="35708"/>
    <lineage>
        <taxon>Eukaryota</taxon>
        <taxon>Viridiplantae</taxon>
        <taxon>Streptophyta</taxon>
        <taxon>Embryophyta</taxon>
        <taxon>Tracheophyta</taxon>
        <taxon>Spermatophyta</taxon>
        <taxon>Magnoliopsida</taxon>
        <taxon>Liliopsida</taxon>
        <taxon>Poales</taxon>
        <taxon>Poaceae</taxon>
        <taxon>PACMAD clade</taxon>
        <taxon>Arundinoideae</taxon>
        <taxon>Arundineae</taxon>
        <taxon>Arundo</taxon>
    </lineage>
</organism>
<sequence>MICSMFIRDLLRLLSITYGIYIVHYILITLDVCMLLATTCVVTMCTGYGGSYF</sequence>
<keyword evidence="1" id="KW-0472">Membrane</keyword>